<dbReference type="InterPro" id="IPR036390">
    <property type="entry name" value="WH_DNA-bd_sf"/>
</dbReference>
<dbReference type="PANTHER" id="PTHR22683">
    <property type="entry name" value="SPORULATION PROTEIN RELATED"/>
    <property type="match status" value="1"/>
</dbReference>
<keyword evidence="4" id="KW-0238">DNA-binding</keyword>
<dbReference type="InterPro" id="IPR002543">
    <property type="entry name" value="FtsK_dom"/>
</dbReference>
<dbReference type="PROSITE" id="PS50901">
    <property type="entry name" value="FTSK"/>
    <property type="match status" value="1"/>
</dbReference>
<proteinExistence type="inferred from homology"/>
<accession>E7GCQ3</accession>
<dbReference type="Pfam" id="PF09397">
    <property type="entry name" value="FtsK_gamma"/>
    <property type="match status" value="1"/>
</dbReference>
<evidence type="ECO:0000256" key="5">
    <source>
        <dbReference type="PROSITE-ProRule" id="PRU00289"/>
    </source>
</evidence>
<keyword evidence="7" id="KW-0812">Transmembrane</keyword>
<keyword evidence="3 5" id="KW-0067">ATP-binding</keyword>
<dbReference type="GO" id="GO:0003677">
    <property type="term" value="F:DNA binding"/>
    <property type="evidence" value="ECO:0007669"/>
    <property type="project" value="UniProtKB-KW"/>
</dbReference>
<dbReference type="GO" id="GO:0016020">
    <property type="term" value="C:membrane"/>
    <property type="evidence" value="ECO:0007669"/>
    <property type="project" value="UniProtKB-SubCell"/>
</dbReference>
<dbReference type="AlphaFoldDB" id="E7GCQ3"/>
<gene>
    <name evidence="9" type="ORF">HMPREF9488_02545</name>
</gene>
<dbReference type="STRING" id="100884.GCA_000269565_00198"/>
<dbReference type="RefSeq" id="WP_008789633.1">
    <property type="nucleotide sequence ID" value="NZ_GL636580.1"/>
</dbReference>
<feature type="transmembrane region" description="Helical" evidence="7">
    <location>
        <begin position="78"/>
        <end position="101"/>
    </location>
</feature>
<keyword evidence="10" id="KW-1185">Reference proteome</keyword>
<protein>
    <submittedName>
        <fullName evidence="9">DNA translocase FtsK</fullName>
    </submittedName>
</protein>
<dbReference type="eggNOG" id="COG1674">
    <property type="taxonomic scope" value="Bacteria"/>
</dbReference>
<dbReference type="HOGENOM" id="CLU_001981_9_2_9"/>
<dbReference type="Pfam" id="PF17854">
    <property type="entry name" value="FtsK_alpha"/>
    <property type="match status" value="1"/>
</dbReference>
<comment type="similarity">
    <text evidence="1">Belongs to the FtsK/SpoIIIE/SftA family.</text>
</comment>
<evidence type="ECO:0000259" key="8">
    <source>
        <dbReference type="PROSITE" id="PS50901"/>
    </source>
</evidence>
<dbReference type="Gene3D" id="3.30.980.40">
    <property type="match status" value="1"/>
</dbReference>
<feature type="binding site" evidence="5">
    <location>
        <begin position="367"/>
        <end position="374"/>
    </location>
    <ligand>
        <name>ATP</name>
        <dbReference type="ChEBI" id="CHEBI:30616"/>
    </ligand>
</feature>
<evidence type="ECO:0000256" key="7">
    <source>
        <dbReference type="SAM" id="Phobius"/>
    </source>
</evidence>
<organism evidence="9 10">
    <name type="scientific">Coprobacillus cateniformis</name>
    <dbReference type="NCBI Taxonomy" id="100884"/>
    <lineage>
        <taxon>Bacteria</taxon>
        <taxon>Bacillati</taxon>
        <taxon>Bacillota</taxon>
        <taxon>Erysipelotrichia</taxon>
        <taxon>Erysipelotrichales</taxon>
        <taxon>Coprobacillaceae</taxon>
        <taxon>Coprobacillus</taxon>
    </lineage>
</organism>
<dbReference type="InterPro" id="IPR003593">
    <property type="entry name" value="AAA+_ATPase"/>
</dbReference>
<dbReference type="InterPro" id="IPR027417">
    <property type="entry name" value="P-loop_NTPase"/>
</dbReference>
<evidence type="ECO:0000256" key="3">
    <source>
        <dbReference type="ARBA" id="ARBA00022840"/>
    </source>
</evidence>
<dbReference type="EMBL" id="ADKX01000039">
    <property type="protein sequence ID" value="EFW04262.1"/>
    <property type="molecule type" value="Genomic_DNA"/>
</dbReference>
<name>E7GCQ3_9FIRM</name>
<dbReference type="SMART" id="SM00843">
    <property type="entry name" value="Ftsk_gamma"/>
    <property type="match status" value="1"/>
</dbReference>
<dbReference type="Gene3D" id="1.10.10.10">
    <property type="entry name" value="Winged helix-like DNA-binding domain superfamily/Winged helix DNA-binding domain"/>
    <property type="match status" value="1"/>
</dbReference>
<dbReference type="Gene3D" id="3.40.50.300">
    <property type="entry name" value="P-loop containing nucleotide triphosphate hydrolases"/>
    <property type="match status" value="1"/>
</dbReference>
<dbReference type="Proteomes" id="UP000003157">
    <property type="component" value="Unassembled WGS sequence"/>
</dbReference>
<feature type="transmembrane region" description="Helical" evidence="7">
    <location>
        <begin position="21"/>
        <end position="38"/>
    </location>
</feature>
<keyword evidence="7" id="KW-0472">Membrane</keyword>
<reference evidence="9 10" key="1">
    <citation type="submission" date="2010-12" db="EMBL/GenBank/DDBJ databases">
        <title>The Genome Sequence of Coprobacillus sp. strain 29_1.</title>
        <authorList>
            <consortium name="The Broad Institute Genome Sequencing Platform"/>
            <person name="Earl A."/>
            <person name="Ward D."/>
            <person name="Feldgarden M."/>
            <person name="Gevers D."/>
            <person name="Daigneault M."/>
            <person name="Sibley C.D."/>
            <person name="White A."/>
            <person name="Strauss J."/>
            <person name="Allen-Vercoe E."/>
            <person name="Young S.K."/>
            <person name="Zeng Q."/>
            <person name="Gargeya S."/>
            <person name="Fitzgerald M."/>
            <person name="Haas B."/>
            <person name="Abouelleil A."/>
            <person name="Alvarado L."/>
            <person name="Arachchi H.M."/>
            <person name="Berlin A."/>
            <person name="Brown A."/>
            <person name="Chapman S.B."/>
            <person name="Chen Z."/>
            <person name="Dunbar C."/>
            <person name="Freedman E."/>
            <person name="Gearin G."/>
            <person name="Gellesch M."/>
            <person name="Goldberg J."/>
            <person name="Griggs A."/>
            <person name="Gujja S."/>
            <person name="Heilman E."/>
            <person name="Heiman D."/>
            <person name="Howarth C."/>
            <person name="Larson L."/>
            <person name="Lui A."/>
            <person name="MacDonald P.J.P."/>
            <person name="Mehta T."/>
            <person name="Montmayeur A."/>
            <person name="Murphy C."/>
            <person name="Neiman D."/>
            <person name="Pearson M."/>
            <person name="Priest M."/>
            <person name="Roberts A."/>
            <person name="Saif S."/>
            <person name="Shea T."/>
            <person name="Shenoy N."/>
            <person name="Sisk P."/>
            <person name="Stolte C."/>
            <person name="Sykes S."/>
            <person name="White J."/>
            <person name="Yandava C."/>
            <person name="Nusbaum C."/>
            <person name="Birren B."/>
        </authorList>
    </citation>
    <scope>NUCLEOTIDE SEQUENCE [LARGE SCALE GENOMIC DNA]</scope>
    <source>
        <strain evidence="9 10">29_1</strain>
    </source>
</reference>
<dbReference type="InterPro" id="IPR036388">
    <property type="entry name" value="WH-like_DNA-bd_sf"/>
</dbReference>
<dbReference type="SUPFAM" id="SSF46785">
    <property type="entry name" value="Winged helix' DNA-binding domain"/>
    <property type="match status" value="1"/>
</dbReference>
<keyword evidence="2 5" id="KW-0547">Nucleotide-binding</keyword>
<dbReference type="SUPFAM" id="SSF52540">
    <property type="entry name" value="P-loop containing nucleoside triphosphate hydrolases"/>
    <property type="match status" value="1"/>
</dbReference>
<feature type="domain" description="FtsK" evidence="8">
    <location>
        <begin position="350"/>
        <end position="548"/>
    </location>
</feature>
<evidence type="ECO:0000313" key="9">
    <source>
        <dbReference type="EMBL" id="EFW04262.1"/>
    </source>
</evidence>
<evidence type="ECO:0000313" key="10">
    <source>
        <dbReference type="Proteomes" id="UP000003157"/>
    </source>
</evidence>
<dbReference type="InterPro" id="IPR041027">
    <property type="entry name" value="FtsK_alpha"/>
</dbReference>
<evidence type="ECO:0000256" key="2">
    <source>
        <dbReference type="ARBA" id="ARBA00022741"/>
    </source>
</evidence>
<dbReference type="InterPro" id="IPR050206">
    <property type="entry name" value="FtsK/SpoIIIE/SftA"/>
</dbReference>
<comment type="caution">
    <text evidence="9">The sequence shown here is derived from an EMBL/GenBank/DDBJ whole genome shotgun (WGS) entry which is preliminary data.</text>
</comment>
<dbReference type="SMART" id="SM00382">
    <property type="entry name" value="AAA"/>
    <property type="match status" value="1"/>
</dbReference>
<dbReference type="PANTHER" id="PTHR22683:SF41">
    <property type="entry name" value="DNA TRANSLOCASE FTSK"/>
    <property type="match status" value="1"/>
</dbReference>
<keyword evidence="7" id="KW-1133">Transmembrane helix</keyword>
<evidence type="ECO:0000256" key="1">
    <source>
        <dbReference type="ARBA" id="ARBA00006474"/>
    </source>
</evidence>
<dbReference type="Pfam" id="PF01580">
    <property type="entry name" value="FtsK_SpoIIIE"/>
    <property type="match status" value="1"/>
</dbReference>
<dbReference type="InterPro" id="IPR018541">
    <property type="entry name" value="Ftsk_gamma"/>
</dbReference>
<sequence length="693" mass="76779">MLCCYIIYKAKIPRFKGPEALGFYLIFASALTLATIPGDPQVKGIGVINTYIQGKTFNKGGLLGHIFYGSLSALFDSLGTLILAIVVLLIGCALLFSKLYVQYQAKQKKKKKPVKKQKEESSEPVPQTIVLKKKSHFFDFLSKSEEIPLFPDEIFEDEPKEPVLDPEITSAFEFNDENMKIDIKEMEPVKTEIEEVTEETIQVKPRKSSSQYHLPPLSLLSTKSTNNASKERTSANKNAARLTTVLKQFGVNATIENAFIGPTITKYELKLETGTRVNKILQLQDDIKLALATADIRIEAPIPGKPYVGIEVPNQSASMVAFKDVFKTLSTDKKMESNKLVVALGKDISGKPIYAELDKMPHLLIAGATGSGKSVCVNTIISSILMRAKPDEVKLILVDPKKVELSIYNGIPHLLAPVVTDPKKAAAVLREVVSEMERRYDLFASVNARNIKSYNEFVKDYNNGKSDSEQKEILSYHVIILDEVADLMMVASKDVEDCIMRISQMARAAGIHLIVATQRPSTDIITGVIKANIPSRIAFAVSSSIDSRTILDTSGAEKLLGKGDMLFSPMGASSPIRVQGCFVSDDEVSDIVHYVSQQQEAIYEDKYVNAKATSSNSSSGDDYDDGDEEYEMCREFVIQAQKASTSLLQRKFRIGYNKAARIIDQLEEDGVIGPQLGSKPREVFIRQYHEEDL</sequence>
<evidence type="ECO:0000256" key="6">
    <source>
        <dbReference type="SAM" id="MobiDB-lite"/>
    </source>
</evidence>
<dbReference type="GO" id="GO:0005524">
    <property type="term" value="F:ATP binding"/>
    <property type="evidence" value="ECO:0007669"/>
    <property type="project" value="UniProtKB-UniRule"/>
</dbReference>
<feature type="region of interest" description="Disordered" evidence="6">
    <location>
        <begin position="202"/>
        <end position="236"/>
    </location>
</feature>
<evidence type="ECO:0000256" key="4">
    <source>
        <dbReference type="ARBA" id="ARBA00023125"/>
    </source>
</evidence>